<evidence type="ECO:0000313" key="1">
    <source>
        <dbReference type="EMBL" id="OWY95133.1"/>
    </source>
</evidence>
<gene>
    <name evidence="1" type="ORF">PHMEG_00034944</name>
</gene>
<accession>A0A225UQ28</accession>
<dbReference type="OrthoDB" id="104745at2759"/>
<organism evidence="1 2">
    <name type="scientific">Phytophthora megakarya</name>
    <dbReference type="NCBI Taxonomy" id="4795"/>
    <lineage>
        <taxon>Eukaryota</taxon>
        <taxon>Sar</taxon>
        <taxon>Stramenopiles</taxon>
        <taxon>Oomycota</taxon>
        <taxon>Peronosporomycetes</taxon>
        <taxon>Peronosporales</taxon>
        <taxon>Peronosporaceae</taxon>
        <taxon>Phytophthora</taxon>
    </lineage>
</organism>
<keyword evidence="2" id="KW-1185">Reference proteome</keyword>
<dbReference type="Proteomes" id="UP000198211">
    <property type="component" value="Unassembled WGS sequence"/>
</dbReference>
<protein>
    <submittedName>
        <fullName evidence="1">Uncharacterized protein</fullName>
    </submittedName>
</protein>
<dbReference type="AlphaFoldDB" id="A0A225UQ28"/>
<comment type="caution">
    <text evidence="1">The sequence shown here is derived from an EMBL/GenBank/DDBJ whole genome shotgun (WGS) entry which is preliminary data.</text>
</comment>
<proteinExistence type="predicted"/>
<name>A0A225UQ28_9STRA</name>
<dbReference type="EMBL" id="NBNE01013372">
    <property type="protein sequence ID" value="OWY95133.1"/>
    <property type="molecule type" value="Genomic_DNA"/>
</dbReference>
<sequence length="182" mass="20659">MKQGVEIFDSADSTIIPFEYRTTSQAIDKLMLMEPDTYDFQEVTTDSATVKYEVTYRMKDEIAKFQVYSVVRKYEEAERVVFVWRAFTEGQGNLSGYHTDETGWLSVRPGDNTTACKSTIIEVYTRFVPFGIGKTADENVNTDRFANIVAKSGEEEVNEMGRMLEKLLLGETKPSQGTTILI</sequence>
<evidence type="ECO:0000313" key="2">
    <source>
        <dbReference type="Proteomes" id="UP000198211"/>
    </source>
</evidence>
<reference evidence="2" key="1">
    <citation type="submission" date="2017-03" db="EMBL/GenBank/DDBJ databases">
        <title>Phytopthora megakarya and P. palmivora, two closely related causual agents of cacao black pod achieved similar genome size and gene model numbers by different mechanisms.</title>
        <authorList>
            <person name="Ali S."/>
            <person name="Shao J."/>
            <person name="Larry D.J."/>
            <person name="Kronmiller B."/>
            <person name="Shen D."/>
            <person name="Strem M.D."/>
            <person name="Melnick R.L."/>
            <person name="Guiltinan M.J."/>
            <person name="Tyler B.M."/>
            <person name="Meinhardt L.W."/>
            <person name="Bailey B.A."/>
        </authorList>
    </citation>
    <scope>NUCLEOTIDE SEQUENCE [LARGE SCALE GENOMIC DNA]</scope>
    <source>
        <strain evidence="2">zdho120</strain>
    </source>
</reference>